<organism evidence="1 2">
    <name type="scientific">Limosilactobacillus pontis</name>
    <dbReference type="NCBI Taxonomy" id="35787"/>
    <lineage>
        <taxon>Bacteria</taxon>
        <taxon>Bacillati</taxon>
        <taxon>Bacillota</taxon>
        <taxon>Bacilli</taxon>
        <taxon>Lactobacillales</taxon>
        <taxon>Lactobacillaceae</taxon>
        <taxon>Limosilactobacillus</taxon>
    </lineage>
</organism>
<sequence length="188" mass="21025">MIAGYGSQDNWPVLKQLNIYGCVGTHPIYTVADIDQVGQQEADGSIQRSIFLPLAQTDVANTLRFGISDDIYGEMEDTLMNKTDLPSDVKQRIMQQITGYLYSTYGGPFAAEITMLNIPELAEIAETMIKVTSFERQYNGDHYATVGGPIDILAITPNDGPVWIHKKHYFDPDTRDNLGRLLRLQHGE</sequence>
<evidence type="ECO:0000313" key="1">
    <source>
        <dbReference type="EMBL" id="PMB82754.1"/>
    </source>
</evidence>
<accession>A0A2J6NN54</accession>
<proteinExistence type="predicted"/>
<evidence type="ECO:0000313" key="2">
    <source>
        <dbReference type="Proteomes" id="UP000239920"/>
    </source>
</evidence>
<dbReference type="AlphaFoldDB" id="A0A2J6NN54"/>
<protein>
    <submittedName>
        <fullName evidence="1">Uncharacterized protein</fullName>
    </submittedName>
</protein>
<dbReference type="EMBL" id="PNFV01000004">
    <property type="protein sequence ID" value="PMB82754.1"/>
    <property type="molecule type" value="Genomic_DNA"/>
</dbReference>
<name>A0A2J6NN54_9LACO</name>
<comment type="caution">
    <text evidence="1">The sequence shown here is derived from an EMBL/GenBank/DDBJ whole genome shotgun (WGS) entry which is preliminary data.</text>
</comment>
<dbReference type="RefSeq" id="WP_104688629.1">
    <property type="nucleotide sequence ID" value="NZ_JBKTHY010000006.1"/>
</dbReference>
<dbReference type="OrthoDB" id="978985at2"/>
<dbReference type="Proteomes" id="UP000239920">
    <property type="component" value="Unassembled WGS sequence"/>
</dbReference>
<gene>
    <name evidence="1" type="ORF">CK797_04830</name>
</gene>
<reference evidence="1 2" key="1">
    <citation type="submission" date="2017-09" db="EMBL/GenBank/DDBJ databases">
        <title>Bacterial strain isolated from the female urinary microbiota.</title>
        <authorList>
            <person name="Thomas-White K."/>
            <person name="Kumar N."/>
            <person name="Forster S."/>
            <person name="Putonti C."/>
            <person name="Lawley T."/>
            <person name="Wolfe A.J."/>
        </authorList>
    </citation>
    <scope>NUCLEOTIDE SEQUENCE [LARGE SCALE GENOMIC DNA]</scope>
    <source>
        <strain evidence="1 2">UMB0683</strain>
    </source>
</reference>